<dbReference type="Pfam" id="PF17667">
    <property type="entry name" value="Pkinase_fungal"/>
    <property type="match status" value="2"/>
</dbReference>
<reference evidence="3 4" key="1">
    <citation type="submission" date="2024-02" db="EMBL/GenBank/DDBJ databases">
        <title>A draft genome for the cacao thread blight pathogen Marasmius crinis-equi.</title>
        <authorList>
            <person name="Cohen S.P."/>
            <person name="Baruah I.K."/>
            <person name="Amoako-Attah I."/>
            <person name="Bukari Y."/>
            <person name="Meinhardt L.W."/>
            <person name="Bailey B.A."/>
        </authorList>
    </citation>
    <scope>NUCLEOTIDE SEQUENCE [LARGE SCALE GENOMIC DNA]</scope>
    <source>
        <strain evidence="3 4">GH-76</strain>
    </source>
</reference>
<dbReference type="EMBL" id="JBAHYK010001822">
    <property type="protein sequence ID" value="KAL0566664.1"/>
    <property type="molecule type" value="Genomic_DNA"/>
</dbReference>
<evidence type="ECO:0000256" key="1">
    <source>
        <dbReference type="SAM" id="MobiDB-lite"/>
    </source>
</evidence>
<dbReference type="Gene3D" id="1.10.510.10">
    <property type="entry name" value="Transferase(Phosphotransferase) domain 1"/>
    <property type="match status" value="1"/>
</dbReference>
<protein>
    <recommendedName>
        <fullName evidence="2">Fungal-type protein kinase domain-containing protein</fullName>
    </recommendedName>
</protein>
<feature type="region of interest" description="Disordered" evidence="1">
    <location>
        <begin position="747"/>
        <end position="789"/>
    </location>
</feature>
<evidence type="ECO:0000313" key="4">
    <source>
        <dbReference type="Proteomes" id="UP001465976"/>
    </source>
</evidence>
<evidence type="ECO:0000259" key="2">
    <source>
        <dbReference type="Pfam" id="PF17667"/>
    </source>
</evidence>
<feature type="region of interest" description="Disordered" evidence="1">
    <location>
        <begin position="1"/>
        <end position="20"/>
    </location>
</feature>
<comment type="caution">
    <text evidence="3">The sequence shown here is derived from an EMBL/GenBank/DDBJ whole genome shotgun (WGS) entry which is preliminary data.</text>
</comment>
<feature type="compositionally biased region" description="Basic residues" evidence="1">
    <location>
        <begin position="777"/>
        <end position="789"/>
    </location>
</feature>
<proteinExistence type="predicted"/>
<dbReference type="InterPro" id="IPR011009">
    <property type="entry name" value="Kinase-like_dom_sf"/>
</dbReference>
<dbReference type="PANTHER" id="PTHR38248:SF2">
    <property type="entry name" value="FUNK1 11"/>
    <property type="match status" value="1"/>
</dbReference>
<dbReference type="SUPFAM" id="SSF56112">
    <property type="entry name" value="Protein kinase-like (PK-like)"/>
    <property type="match status" value="1"/>
</dbReference>
<dbReference type="InterPro" id="IPR008266">
    <property type="entry name" value="Tyr_kinase_AS"/>
</dbReference>
<dbReference type="PROSITE" id="PS00109">
    <property type="entry name" value="PROTEIN_KINASE_TYR"/>
    <property type="match status" value="1"/>
</dbReference>
<feature type="domain" description="Fungal-type protein kinase" evidence="2">
    <location>
        <begin position="416"/>
        <end position="540"/>
    </location>
</feature>
<feature type="domain" description="Fungal-type protein kinase" evidence="2">
    <location>
        <begin position="180"/>
        <end position="398"/>
    </location>
</feature>
<gene>
    <name evidence="3" type="ORF">V5O48_015341</name>
</gene>
<sequence>MPASPRITPPSSQPVSLKTTPLKSNLGRFQHLLHDEDRPKRGLRIGSTMDNNWSTPVDAQKFLDTFLETPDQQLRPPPFTVDLQKKWKKATTGFEGLSEKGIKKGYTEPKRYPALVELLNETSTTLRFLDTSNKPQRTSWVSPSDVFQPDLTAFARKDLSDNQDFVPNISLSEMFWEIKNQTYKDPWRKVVDPEISADKNAAHAVKTRDQITTYAGGVLGSQFRTHFFSVFLAGDQARLMRWDREGATITEPFCVWEKPYLHEFLWRYDQADQETRGHDPNATRLDPEKDGKEIDRARAILDMGAEEAVYRFDVDGKIFVGGKIHVQADPVPAGRCTRGFLVTSWKEVAGTHWIPDTSQVTHFLKHTWRISKLESEGVIYKLLHEKHVEHIPTILAHGDGVGGWQETNSKFFQATNRRHYRNFFMVQKEVGRKLTSFKEQVELLRAVRDAEAAHEQAYENARVLHRDISIGNILIYDKGGLLIDWEFSKHVDLPKEARITERTGTWQFMSARILQAPLDDPLVHTVIDDRESFFHVICYVALQYVKHDYNDAVLPNLIRDIYSYQPDKNGSAGFLKAKAMRSKTLATEVFVGDHVGPIRDLIAALEGELSLLYKGSTGESSDPPRELPADVEEWGAAGLLMLEWVAFLQMDTKALSVPVLMAAIEEWKKRGATGNLEQKRWVGQVLDDTVTALEDPSQPKRSRYDNPELKKYFSGSYDALQSQRVETKKRTHQGLLISSLHSAREVDATAARSTLSRADSDVEQPGSGIEEGPDTKRVRRSQRLKGGKK</sequence>
<evidence type="ECO:0000313" key="3">
    <source>
        <dbReference type="EMBL" id="KAL0566664.1"/>
    </source>
</evidence>
<name>A0ABR3EV34_9AGAR</name>
<dbReference type="Proteomes" id="UP001465976">
    <property type="component" value="Unassembled WGS sequence"/>
</dbReference>
<accession>A0ABR3EV34</accession>
<dbReference type="PANTHER" id="PTHR38248">
    <property type="entry name" value="FUNK1 6"/>
    <property type="match status" value="1"/>
</dbReference>
<dbReference type="InterPro" id="IPR040976">
    <property type="entry name" value="Pkinase_fungal"/>
</dbReference>
<keyword evidence="4" id="KW-1185">Reference proteome</keyword>
<organism evidence="3 4">
    <name type="scientific">Marasmius crinis-equi</name>
    <dbReference type="NCBI Taxonomy" id="585013"/>
    <lineage>
        <taxon>Eukaryota</taxon>
        <taxon>Fungi</taxon>
        <taxon>Dikarya</taxon>
        <taxon>Basidiomycota</taxon>
        <taxon>Agaricomycotina</taxon>
        <taxon>Agaricomycetes</taxon>
        <taxon>Agaricomycetidae</taxon>
        <taxon>Agaricales</taxon>
        <taxon>Marasmiineae</taxon>
        <taxon>Marasmiaceae</taxon>
        <taxon>Marasmius</taxon>
    </lineage>
</organism>